<proteinExistence type="inferred from homology"/>
<comment type="similarity">
    <text evidence="4">Belongs to the venom waprin family.</text>
</comment>
<accession>A0A8C6Y2Z0</accession>
<keyword evidence="2" id="KW-0044">Antibiotic</keyword>
<dbReference type="GO" id="GO:0005576">
    <property type="term" value="C:extracellular region"/>
    <property type="evidence" value="ECO:0007669"/>
    <property type="project" value="InterPro"/>
</dbReference>
<dbReference type="PROSITE" id="PS51390">
    <property type="entry name" value="WAP"/>
    <property type="match status" value="1"/>
</dbReference>
<dbReference type="AlphaFoldDB" id="A0A8C6Y2Z0"/>
<dbReference type="OrthoDB" id="4473401at2759"/>
<name>A0A8C6Y2Z0_NAJNA</name>
<dbReference type="GO" id="GO:0042742">
    <property type="term" value="P:defense response to bacterium"/>
    <property type="evidence" value="ECO:0007669"/>
    <property type="project" value="UniProtKB-KW"/>
</dbReference>
<evidence type="ECO:0000256" key="1">
    <source>
        <dbReference type="ARBA" id="ARBA00022529"/>
    </source>
</evidence>
<evidence type="ECO:0000256" key="3">
    <source>
        <dbReference type="ARBA" id="ARBA00023157"/>
    </source>
</evidence>
<sequence>MGSLVLFELGSFLADISLSNWITSTVQRSVLFALCMQLLAPPGLAPPGTITICPVRCQSDWQCDGKQKCCTYACITDCMDAI</sequence>
<evidence type="ECO:0000313" key="6">
    <source>
        <dbReference type="Ensembl" id="ENSNNAP00000023302.1"/>
    </source>
</evidence>
<dbReference type="GeneTree" id="ENSGT00960000190402"/>
<reference evidence="6" key="2">
    <citation type="submission" date="2025-09" db="UniProtKB">
        <authorList>
            <consortium name="Ensembl"/>
        </authorList>
    </citation>
    <scope>IDENTIFICATION</scope>
</reference>
<protein>
    <recommendedName>
        <fullName evidence="5">WAP domain-containing protein</fullName>
    </recommendedName>
</protein>
<keyword evidence="1" id="KW-0929">Antimicrobial</keyword>
<evidence type="ECO:0000259" key="5">
    <source>
        <dbReference type="PROSITE" id="PS51390"/>
    </source>
</evidence>
<keyword evidence="7" id="KW-1185">Reference proteome</keyword>
<dbReference type="Ensembl" id="ENSNNAT00000024426.1">
    <property type="protein sequence ID" value="ENSNNAP00000023302.1"/>
    <property type="gene ID" value="ENSNNAG00000015355.1"/>
</dbReference>
<dbReference type="InterPro" id="IPR008197">
    <property type="entry name" value="WAP_dom"/>
</dbReference>
<reference evidence="6" key="1">
    <citation type="submission" date="2025-08" db="UniProtKB">
        <authorList>
            <consortium name="Ensembl"/>
        </authorList>
    </citation>
    <scope>IDENTIFICATION</scope>
</reference>
<feature type="domain" description="WAP" evidence="5">
    <location>
        <begin position="38"/>
        <end position="82"/>
    </location>
</feature>
<dbReference type="SMART" id="SM00217">
    <property type="entry name" value="WAP"/>
    <property type="match status" value="1"/>
</dbReference>
<dbReference type="InterPro" id="IPR036645">
    <property type="entry name" value="Elafin-like_sf"/>
</dbReference>
<dbReference type="Pfam" id="PF00095">
    <property type="entry name" value="WAP"/>
    <property type="match status" value="1"/>
</dbReference>
<evidence type="ECO:0000256" key="2">
    <source>
        <dbReference type="ARBA" id="ARBA00023022"/>
    </source>
</evidence>
<dbReference type="SUPFAM" id="SSF57256">
    <property type="entry name" value="Elafin-like"/>
    <property type="match status" value="1"/>
</dbReference>
<evidence type="ECO:0000256" key="4">
    <source>
        <dbReference type="ARBA" id="ARBA00035122"/>
    </source>
</evidence>
<keyword evidence="3" id="KW-1015">Disulfide bond</keyword>
<dbReference type="Proteomes" id="UP000694559">
    <property type="component" value="Unplaced"/>
</dbReference>
<evidence type="ECO:0000313" key="7">
    <source>
        <dbReference type="Proteomes" id="UP000694559"/>
    </source>
</evidence>
<dbReference type="GO" id="GO:0030414">
    <property type="term" value="F:peptidase inhibitor activity"/>
    <property type="evidence" value="ECO:0007669"/>
    <property type="project" value="InterPro"/>
</dbReference>
<organism evidence="6 7">
    <name type="scientific">Naja naja</name>
    <name type="common">Indian cobra</name>
    <dbReference type="NCBI Taxonomy" id="35670"/>
    <lineage>
        <taxon>Eukaryota</taxon>
        <taxon>Metazoa</taxon>
        <taxon>Chordata</taxon>
        <taxon>Craniata</taxon>
        <taxon>Vertebrata</taxon>
        <taxon>Euteleostomi</taxon>
        <taxon>Lepidosauria</taxon>
        <taxon>Squamata</taxon>
        <taxon>Bifurcata</taxon>
        <taxon>Unidentata</taxon>
        <taxon>Episquamata</taxon>
        <taxon>Toxicofera</taxon>
        <taxon>Serpentes</taxon>
        <taxon>Colubroidea</taxon>
        <taxon>Elapidae</taxon>
        <taxon>Elapinae</taxon>
        <taxon>Naja</taxon>
    </lineage>
</organism>
<dbReference type="Gene3D" id="4.10.75.10">
    <property type="entry name" value="Elafin-like"/>
    <property type="match status" value="1"/>
</dbReference>